<dbReference type="Bgee" id="ENSAMXG00000032794">
    <property type="expression patterns" value="Expressed in mesonephros and 11 other cell types or tissues"/>
</dbReference>
<name>A0A3B1JZ61_ASTMX</name>
<protein>
    <submittedName>
        <fullName evidence="2">Uncharacterized protein</fullName>
    </submittedName>
</protein>
<dbReference type="Ensembl" id="ENSAMXT00000041486.1">
    <property type="protein sequence ID" value="ENSAMXP00000047105.1"/>
    <property type="gene ID" value="ENSAMXG00000032794.1"/>
</dbReference>
<sequence length="69" mass="7502">IFQQDNVHPHTATVSQEHSLHQVAALPRPARSPDLSPIQHLWSSWDSTYECRATGSTGPAVATGSIQNL</sequence>
<evidence type="ECO:0000313" key="3">
    <source>
        <dbReference type="Proteomes" id="UP000018467"/>
    </source>
</evidence>
<feature type="compositionally biased region" description="Polar residues" evidence="1">
    <location>
        <begin position="1"/>
        <end position="17"/>
    </location>
</feature>
<dbReference type="Proteomes" id="UP000018467">
    <property type="component" value="Unassembled WGS sequence"/>
</dbReference>
<keyword evidence="3" id="KW-1185">Reference proteome</keyword>
<dbReference type="InParanoid" id="A0A3B1JZ61"/>
<dbReference type="AlphaFoldDB" id="A0A3B1JZ61"/>
<evidence type="ECO:0000256" key="1">
    <source>
        <dbReference type="SAM" id="MobiDB-lite"/>
    </source>
</evidence>
<dbReference type="InterPro" id="IPR036397">
    <property type="entry name" value="RNaseH_sf"/>
</dbReference>
<feature type="region of interest" description="Disordered" evidence="1">
    <location>
        <begin position="1"/>
        <end position="25"/>
    </location>
</feature>
<dbReference type="GO" id="GO:0003676">
    <property type="term" value="F:nucleic acid binding"/>
    <property type="evidence" value="ECO:0007669"/>
    <property type="project" value="InterPro"/>
</dbReference>
<dbReference type="Gene3D" id="3.30.420.10">
    <property type="entry name" value="Ribonuclease H-like superfamily/Ribonuclease H"/>
    <property type="match status" value="1"/>
</dbReference>
<reference evidence="3" key="1">
    <citation type="submission" date="2013-03" db="EMBL/GenBank/DDBJ databases">
        <authorList>
            <person name="Jeffery W."/>
            <person name="Warren W."/>
            <person name="Wilson R.K."/>
        </authorList>
    </citation>
    <scope>NUCLEOTIDE SEQUENCE</scope>
    <source>
        <strain evidence="3">female</strain>
    </source>
</reference>
<reference evidence="3" key="2">
    <citation type="journal article" date="2014" name="Nat. Commun.">
        <title>The cavefish genome reveals candidate genes for eye loss.</title>
        <authorList>
            <person name="McGaugh S.E."/>
            <person name="Gross J.B."/>
            <person name="Aken B."/>
            <person name="Blin M."/>
            <person name="Borowsky R."/>
            <person name="Chalopin D."/>
            <person name="Hinaux H."/>
            <person name="Jeffery W.R."/>
            <person name="Keene A."/>
            <person name="Ma L."/>
            <person name="Minx P."/>
            <person name="Murphy D."/>
            <person name="O'Quin K.E."/>
            <person name="Retaux S."/>
            <person name="Rohner N."/>
            <person name="Searle S.M."/>
            <person name="Stahl B.A."/>
            <person name="Tabin C."/>
            <person name="Volff J.N."/>
            <person name="Yoshizawa M."/>
            <person name="Warren W.C."/>
        </authorList>
    </citation>
    <scope>NUCLEOTIDE SEQUENCE [LARGE SCALE GENOMIC DNA]</scope>
    <source>
        <strain evidence="3">female</strain>
    </source>
</reference>
<organism evidence="2 3">
    <name type="scientific">Astyanax mexicanus</name>
    <name type="common">Blind cave fish</name>
    <name type="synonym">Astyanax fasciatus mexicanus</name>
    <dbReference type="NCBI Taxonomy" id="7994"/>
    <lineage>
        <taxon>Eukaryota</taxon>
        <taxon>Metazoa</taxon>
        <taxon>Chordata</taxon>
        <taxon>Craniata</taxon>
        <taxon>Vertebrata</taxon>
        <taxon>Euteleostomi</taxon>
        <taxon>Actinopterygii</taxon>
        <taxon>Neopterygii</taxon>
        <taxon>Teleostei</taxon>
        <taxon>Ostariophysi</taxon>
        <taxon>Characiformes</taxon>
        <taxon>Characoidei</taxon>
        <taxon>Acestrorhamphidae</taxon>
        <taxon>Acestrorhamphinae</taxon>
        <taxon>Astyanax</taxon>
    </lineage>
</organism>
<accession>A0A3B1JZ61</accession>
<proteinExistence type="predicted"/>
<reference evidence="2" key="3">
    <citation type="submission" date="2025-08" db="UniProtKB">
        <authorList>
            <consortium name="Ensembl"/>
        </authorList>
    </citation>
    <scope>IDENTIFICATION</scope>
</reference>
<evidence type="ECO:0000313" key="2">
    <source>
        <dbReference type="Ensembl" id="ENSAMXP00000047105.1"/>
    </source>
</evidence>
<reference evidence="2" key="4">
    <citation type="submission" date="2025-09" db="UniProtKB">
        <authorList>
            <consortium name="Ensembl"/>
        </authorList>
    </citation>
    <scope>IDENTIFICATION</scope>
</reference>